<evidence type="ECO:0000313" key="3">
    <source>
        <dbReference type="Proteomes" id="UP000597341"/>
    </source>
</evidence>
<keyword evidence="3" id="KW-1185">Reference proteome</keyword>
<dbReference type="SUPFAM" id="SSF54909">
    <property type="entry name" value="Dimeric alpha+beta barrel"/>
    <property type="match status" value="1"/>
</dbReference>
<name>A0ABQ3HG10_9ACTN</name>
<dbReference type="Pfam" id="PF07045">
    <property type="entry name" value="DUF1330"/>
    <property type="match status" value="1"/>
</dbReference>
<dbReference type="PANTHER" id="PTHR41521">
    <property type="match status" value="1"/>
</dbReference>
<dbReference type="EMBL" id="BNAD01000002">
    <property type="protein sequence ID" value="GHE16542.1"/>
    <property type="molecule type" value="Genomic_DNA"/>
</dbReference>
<comment type="caution">
    <text evidence="2">The sequence shown here is derived from an EMBL/GenBank/DDBJ whole genome shotgun (WGS) entry which is preliminary data.</text>
</comment>
<protein>
    <recommendedName>
        <fullName evidence="1">DUF1330 domain-containing protein</fullName>
    </recommendedName>
</protein>
<dbReference type="InterPro" id="IPR010753">
    <property type="entry name" value="DUF1330"/>
</dbReference>
<dbReference type="Proteomes" id="UP000597341">
    <property type="component" value="Unassembled WGS sequence"/>
</dbReference>
<dbReference type="InterPro" id="IPR011008">
    <property type="entry name" value="Dimeric_a/b-barrel"/>
</dbReference>
<proteinExistence type="predicted"/>
<dbReference type="RefSeq" id="WP_191278447.1">
    <property type="nucleotide sequence ID" value="NZ_BNAD01000002.1"/>
</dbReference>
<dbReference type="PANTHER" id="PTHR41521:SF4">
    <property type="entry name" value="BLR0684 PROTEIN"/>
    <property type="match status" value="1"/>
</dbReference>
<dbReference type="Gene3D" id="3.30.70.100">
    <property type="match status" value="1"/>
</dbReference>
<evidence type="ECO:0000259" key="1">
    <source>
        <dbReference type="Pfam" id="PF07045"/>
    </source>
</evidence>
<feature type="domain" description="DUF1330" evidence="1">
    <location>
        <begin position="2"/>
        <end position="94"/>
    </location>
</feature>
<evidence type="ECO:0000313" key="2">
    <source>
        <dbReference type="EMBL" id="GHE16542.1"/>
    </source>
</evidence>
<reference evidence="3" key="1">
    <citation type="journal article" date="2019" name="Int. J. Syst. Evol. Microbiol.">
        <title>The Global Catalogue of Microorganisms (GCM) 10K type strain sequencing project: providing services to taxonomists for standard genome sequencing and annotation.</title>
        <authorList>
            <consortium name="The Broad Institute Genomics Platform"/>
            <consortium name="The Broad Institute Genome Sequencing Center for Infectious Disease"/>
            <person name="Wu L."/>
            <person name="Ma J."/>
        </authorList>
    </citation>
    <scope>NUCLEOTIDE SEQUENCE [LARGE SCALE GENOMIC DNA]</scope>
    <source>
        <strain evidence="3">CGMCC 1.12791</strain>
    </source>
</reference>
<accession>A0ABQ3HG10</accession>
<sequence>MTAYWITTYQAVHDPAKVAAYAELAGPALRAAGGTFLVRGTPEATFENGQATRTVVIEFPSVEAAVAAHDSEAYQEALRALDGGADRDMRVVPGA</sequence>
<organism evidence="2 3">
    <name type="scientific">Nocardioides flavus</name>
    <name type="common">ex Wang et al. 2016</name>
    <dbReference type="NCBI Taxonomy" id="2058780"/>
    <lineage>
        <taxon>Bacteria</taxon>
        <taxon>Bacillati</taxon>
        <taxon>Actinomycetota</taxon>
        <taxon>Actinomycetes</taxon>
        <taxon>Propionibacteriales</taxon>
        <taxon>Nocardioidaceae</taxon>
        <taxon>Nocardioides</taxon>
    </lineage>
</organism>
<gene>
    <name evidence="2" type="ORF">GCM10011376_11520</name>
</gene>